<feature type="region of interest" description="Disordered" evidence="1">
    <location>
        <begin position="1"/>
        <end position="26"/>
    </location>
</feature>
<evidence type="ECO:0000313" key="3">
    <source>
        <dbReference type="EMBL" id="GAA5167560.1"/>
    </source>
</evidence>
<dbReference type="Pfam" id="PF04149">
    <property type="entry name" value="DUF397"/>
    <property type="match status" value="1"/>
</dbReference>
<dbReference type="RefSeq" id="WP_221497607.1">
    <property type="nucleotide sequence ID" value="NZ_BAABJP010000037.1"/>
</dbReference>
<reference evidence="4" key="1">
    <citation type="journal article" date="2019" name="Int. J. Syst. Evol. Microbiol.">
        <title>The Global Catalogue of Microorganisms (GCM) 10K type strain sequencing project: providing services to taxonomists for standard genome sequencing and annotation.</title>
        <authorList>
            <consortium name="The Broad Institute Genomics Platform"/>
            <consortium name="The Broad Institute Genome Sequencing Center for Infectious Disease"/>
            <person name="Wu L."/>
            <person name="Ma J."/>
        </authorList>
    </citation>
    <scope>NUCLEOTIDE SEQUENCE [LARGE SCALE GENOMIC DNA]</scope>
    <source>
        <strain evidence="4">JCM 18303</strain>
    </source>
</reference>
<comment type="caution">
    <text evidence="3">The sequence shown here is derived from an EMBL/GenBank/DDBJ whole genome shotgun (WGS) entry which is preliminary data.</text>
</comment>
<evidence type="ECO:0000259" key="2">
    <source>
        <dbReference type="Pfam" id="PF04149"/>
    </source>
</evidence>
<feature type="domain" description="DUF397" evidence="2">
    <location>
        <begin position="15"/>
        <end position="67"/>
    </location>
</feature>
<evidence type="ECO:0000256" key="1">
    <source>
        <dbReference type="SAM" id="MobiDB-lite"/>
    </source>
</evidence>
<sequence length="76" mass="8142">MSHSDVDSTASLAMGWRKSTRSNPSGECVQVAKLTDGQLAVRNSRDPEGGTLYFTRGEMVAFLAGAKAGEFDDMID</sequence>
<dbReference type="Proteomes" id="UP001428817">
    <property type="component" value="Unassembled WGS sequence"/>
</dbReference>
<organism evidence="3 4">
    <name type="scientific">Pseudonocardia eucalypti</name>
    <dbReference type="NCBI Taxonomy" id="648755"/>
    <lineage>
        <taxon>Bacteria</taxon>
        <taxon>Bacillati</taxon>
        <taxon>Actinomycetota</taxon>
        <taxon>Actinomycetes</taxon>
        <taxon>Pseudonocardiales</taxon>
        <taxon>Pseudonocardiaceae</taxon>
        <taxon>Pseudonocardia</taxon>
    </lineage>
</organism>
<keyword evidence="4" id="KW-1185">Reference proteome</keyword>
<gene>
    <name evidence="3" type="ORF">GCM10023321_60500</name>
</gene>
<dbReference type="InterPro" id="IPR007278">
    <property type="entry name" value="DUF397"/>
</dbReference>
<dbReference type="EMBL" id="BAABJP010000037">
    <property type="protein sequence ID" value="GAA5167560.1"/>
    <property type="molecule type" value="Genomic_DNA"/>
</dbReference>
<accession>A0ABP9QU33</accession>
<name>A0ABP9QU33_9PSEU</name>
<evidence type="ECO:0000313" key="4">
    <source>
        <dbReference type="Proteomes" id="UP001428817"/>
    </source>
</evidence>
<proteinExistence type="predicted"/>
<protein>
    <submittedName>
        <fullName evidence="3">DUF397 domain-containing protein</fullName>
    </submittedName>
</protein>